<organism evidence="1 2">
    <name type="scientific">Exiguobacterium aurantiacum</name>
    <dbReference type="NCBI Taxonomy" id="33987"/>
    <lineage>
        <taxon>Bacteria</taxon>
        <taxon>Bacillati</taxon>
        <taxon>Bacillota</taxon>
        <taxon>Bacilli</taxon>
        <taxon>Bacillales</taxon>
        <taxon>Bacillales Family XII. Incertae Sedis</taxon>
        <taxon>Exiguobacterium</taxon>
    </lineage>
</organism>
<gene>
    <name evidence="1" type="ORF">NCTC13163_01993</name>
</gene>
<dbReference type="Proteomes" id="UP000254060">
    <property type="component" value="Unassembled WGS sequence"/>
</dbReference>
<dbReference type="RefSeq" id="WP_029335533.1">
    <property type="nucleotide sequence ID" value="NZ_UGGP01000001.1"/>
</dbReference>
<dbReference type="EMBL" id="UGGP01000001">
    <property type="protein sequence ID" value="STO08620.1"/>
    <property type="molecule type" value="Genomic_DNA"/>
</dbReference>
<dbReference type="AlphaFoldDB" id="A0A377FUY2"/>
<dbReference type="OrthoDB" id="8704087at2"/>
<evidence type="ECO:0000313" key="2">
    <source>
        <dbReference type="Proteomes" id="UP000254060"/>
    </source>
</evidence>
<proteinExistence type="predicted"/>
<protein>
    <submittedName>
        <fullName evidence="1">Uncharacterized protein</fullName>
    </submittedName>
</protein>
<dbReference type="STRING" id="1397694.GCA_000702585_02486"/>
<reference evidence="1 2" key="1">
    <citation type="submission" date="2018-06" db="EMBL/GenBank/DDBJ databases">
        <authorList>
            <consortium name="Pathogen Informatics"/>
            <person name="Doyle S."/>
        </authorList>
    </citation>
    <scope>NUCLEOTIDE SEQUENCE [LARGE SCALE GENOMIC DNA]</scope>
    <source>
        <strain evidence="1 2">NCTC13163</strain>
    </source>
</reference>
<evidence type="ECO:0000313" key="1">
    <source>
        <dbReference type="EMBL" id="STO08620.1"/>
    </source>
</evidence>
<sequence length="243" mass="28556">MSKQLFYMKQDQDLQRFTLHGVTLSDVAEALSLARPMIICRTDVKGMRQSTRTRFRYIEAHELATFSTRYLNNQTTFTAIDFTDYHVLESLSDHEIAEILFLSHMERGLKTPFLHSIQNEIAFFNEANDRHSSLYIKEWASINRFMQSILQSKLDRDIRNISFVPIPLPVIDELLALAPQGLIIDFDHTKRSLFNRQVTISFYVAGRYEDMSVLEEDFDAKKESIALKGQLTYRRRTWEVERF</sequence>
<accession>A0A377FUY2</accession>
<name>A0A377FUY2_9BACL</name>